<dbReference type="STRING" id="3818.A0A444YAX7"/>
<protein>
    <recommendedName>
        <fullName evidence="1">At2g35280-like TPR domain-containing protein</fullName>
    </recommendedName>
</protein>
<dbReference type="InterPro" id="IPR040338">
    <property type="entry name" value="At1g67623-like"/>
</dbReference>
<dbReference type="PANTHER" id="PTHR33784:SF10">
    <property type="entry name" value="F-BOX PROTEIN"/>
    <property type="match status" value="1"/>
</dbReference>
<comment type="caution">
    <text evidence="2">The sequence shown here is derived from an EMBL/GenBank/DDBJ whole genome shotgun (WGS) entry which is preliminary data.</text>
</comment>
<name>A0A444YAX7_ARAHY</name>
<dbReference type="EMBL" id="SDMP01000017">
    <property type="protein sequence ID" value="RYQ99098.1"/>
    <property type="molecule type" value="Genomic_DNA"/>
</dbReference>
<dbReference type="Proteomes" id="UP000289738">
    <property type="component" value="Chromosome B07"/>
</dbReference>
<dbReference type="InterPro" id="IPR057136">
    <property type="entry name" value="At2g35280_TPR_dom"/>
</dbReference>
<dbReference type="PANTHER" id="PTHR33784">
    <property type="entry name" value="OS05G0482100 PROTEIN"/>
    <property type="match status" value="1"/>
</dbReference>
<reference evidence="2 3" key="1">
    <citation type="submission" date="2019-01" db="EMBL/GenBank/DDBJ databases">
        <title>Sequencing of cultivated peanut Arachis hypogaea provides insights into genome evolution and oil improvement.</title>
        <authorList>
            <person name="Chen X."/>
        </authorList>
    </citation>
    <scope>NUCLEOTIDE SEQUENCE [LARGE SCALE GENOMIC DNA]</scope>
    <source>
        <strain evidence="3">cv. Fuhuasheng</strain>
        <tissue evidence="2">Leaves</tissue>
    </source>
</reference>
<accession>A0A444YAX7</accession>
<dbReference type="AlphaFoldDB" id="A0A444YAX7"/>
<dbReference type="Pfam" id="PF23310">
    <property type="entry name" value="TPR_27"/>
    <property type="match status" value="1"/>
</dbReference>
<evidence type="ECO:0000313" key="3">
    <source>
        <dbReference type="Proteomes" id="UP000289738"/>
    </source>
</evidence>
<evidence type="ECO:0000259" key="1">
    <source>
        <dbReference type="Pfam" id="PF23310"/>
    </source>
</evidence>
<feature type="domain" description="At2g35280-like TPR" evidence="1">
    <location>
        <begin position="60"/>
        <end position="164"/>
    </location>
</feature>
<evidence type="ECO:0000313" key="2">
    <source>
        <dbReference type="EMBL" id="RYQ99098.1"/>
    </source>
</evidence>
<sequence>MDRFSNTPFLPNDIWVTLTVKVVSNSIQDLCSLIMTCKAARDAGDANIVHRSVSIPPPHATPWWWSRDTEATRFFDRCMAAGHPELLFREALRELFIRRNQDVGFQMLISATSRGHEAAKYALSMTLLLRRDDNDGKWKGLELFCELDAAGLLADCNARCFSILNNLWPDEV</sequence>
<keyword evidence="3" id="KW-1185">Reference proteome</keyword>
<organism evidence="2 3">
    <name type="scientific">Arachis hypogaea</name>
    <name type="common">Peanut</name>
    <dbReference type="NCBI Taxonomy" id="3818"/>
    <lineage>
        <taxon>Eukaryota</taxon>
        <taxon>Viridiplantae</taxon>
        <taxon>Streptophyta</taxon>
        <taxon>Embryophyta</taxon>
        <taxon>Tracheophyta</taxon>
        <taxon>Spermatophyta</taxon>
        <taxon>Magnoliopsida</taxon>
        <taxon>eudicotyledons</taxon>
        <taxon>Gunneridae</taxon>
        <taxon>Pentapetalae</taxon>
        <taxon>rosids</taxon>
        <taxon>fabids</taxon>
        <taxon>Fabales</taxon>
        <taxon>Fabaceae</taxon>
        <taxon>Papilionoideae</taxon>
        <taxon>50 kb inversion clade</taxon>
        <taxon>dalbergioids sensu lato</taxon>
        <taxon>Dalbergieae</taxon>
        <taxon>Pterocarpus clade</taxon>
        <taxon>Arachis</taxon>
    </lineage>
</organism>
<proteinExistence type="predicted"/>
<gene>
    <name evidence="2" type="ORF">Ahy_B07g086964</name>
</gene>